<dbReference type="KEGG" id="sals:SLNWT_0832"/>
<keyword evidence="3" id="KW-1185">Reference proteome</keyword>
<protein>
    <submittedName>
        <fullName evidence="2">Uncharacterized protein</fullName>
    </submittedName>
</protein>
<sequence>MSAAPARSVLALPGQQRSRLPPCGRSRLPESVALTGELRV</sequence>
<dbReference type="AlphaFoldDB" id="A0A0B5EGG2"/>
<evidence type="ECO:0000256" key="1">
    <source>
        <dbReference type="SAM" id="MobiDB-lite"/>
    </source>
</evidence>
<evidence type="ECO:0000313" key="3">
    <source>
        <dbReference type="Proteomes" id="UP000031523"/>
    </source>
</evidence>
<dbReference type="EMBL" id="CP010519">
    <property type="protein sequence ID" value="AJE81208.1"/>
    <property type="molecule type" value="Genomic_DNA"/>
</dbReference>
<reference evidence="2 3" key="1">
    <citation type="submission" date="2015-01" db="EMBL/GenBank/DDBJ databases">
        <title>Enhanced salinomycin production by adjusting the supply of polyketide extender units in Streptomyce albus DSM 41398.</title>
        <authorList>
            <person name="Lu C."/>
        </authorList>
    </citation>
    <scope>NUCLEOTIDE SEQUENCE [LARGE SCALE GENOMIC DNA]</scope>
    <source>
        <strain evidence="3">ATCC 21838 / DSM 41398 / FERM P-419 / JCM 4703 / NBRC 107858</strain>
    </source>
</reference>
<feature type="region of interest" description="Disordered" evidence="1">
    <location>
        <begin position="1"/>
        <end position="28"/>
    </location>
</feature>
<name>A0A0B5EGG2_STRA4</name>
<gene>
    <name evidence="2" type="ORF">SLNWT_0832</name>
</gene>
<proteinExistence type="predicted"/>
<accession>A0A0B5EGG2</accession>
<evidence type="ECO:0000313" key="2">
    <source>
        <dbReference type="EMBL" id="AJE81208.1"/>
    </source>
</evidence>
<organism evidence="2 3">
    <name type="scientific">Streptomyces albus (strain ATCC 21838 / DSM 41398 / FERM P-419 / JCM 4703 / NBRC 107858)</name>
    <dbReference type="NCBI Taxonomy" id="1081613"/>
    <lineage>
        <taxon>Bacteria</taxon>
        <taxon>Bacillati</taxon>
        <taxon>Actinomycetota</taxon>
        <taxon>Actinomycetes</taxon>
        <taxon>Kitasatosporales</taxon>
        <taxon>Streptomycetaceae</taxon>
        <taxon>Streptomyces</taxon>
    </lineage>
</organism>
<dbReference type="Proteomes" id="UP000031523">
    <property type="component" value="Chromosome"/>
</dbReference>